<comment type="caution">
    <text evidence="1">The sequence shown here is derived from an EMBL/GenBank/DDBJ whole genome shotgun (WGS) entry which is preliminary data.</text>
</comment>
<dbReference type="RefSeq" id="WP_275615908.1">
    <property type="nucleotide sequence ID" value="NZ_JARFVB010000005.1"/>
</dbReference>
<dbReference type="EMBL" id="JARFVB010000005">
    <property type="protein sequence ID" value="MDF0716714.1"/>
    <property type="molecule type" value="Genomic_DNA"/>
</dbReference>
<dbReference type="Proteomes" id="UP001221366">
    <property type="component" value="Unassembled WGS sequence"/>
</dbReference>
<evidence type="ECO:0000313" key="1">
    <source>
        <dbReference type="EMBL" id="MDF0716714.1"/>
    </source>
</evidence>
<sequence>MKEKRMNCETARNLCIISALADMGYFPTKESKREAWFLSPFRKETRASFKVSKVLNRWYDHGEGIGGNLIDLMTRITGYSVSEVLELLDEGSYAIPPTSIKTTAKTKQGIIVGEVKDISLPALKQYLEDRCIPMAIARSHTKEVHFKMGNRDYFAIGLKNNKGGWELRNSFQKLCSSPKAITHIKNGQEKLVIVEGMFDFLSLKTMVPSWLKDSDILVLNSLAFASQLENFIDNYKECRLLLDNDDAGDRMTKTLLEKYDNLSDSRNLFKGFKDLNEKLQSDHLIKNKKEVSLNNIL</sequence>
<dbReference type="Gene3D" id="3.90.580.10">
    <property type="entry name" value="Zinc finger, CHC2-type domain"/>
    <property type="match status" value="1"/>
</dbReference>
<dbReference type="Gene3D" id="3.40.1360.10">
    <property type="match status" value="1"/>
</dbReference>
<reference evidence="1 2" key="1">
    <citation type="submission" date="2023-03" db="EMBL/GenBank/DDBJ databases">
        <title>Muricauda XX sp. nov. and Muricauda XXX sp. nov., two novel species isolated from Okinawa Trough.</title>
        <authorList>
            <person name="Cao W."/>
            <person name="Deng X."/>
        </authorList>
    </citation>
    <scope>NUCLEOTIDE SEQUENCE [LARGE SCALE GENOMIC DNA]</scope>
    <source>
        <strain evidence="1 2">334s03</strain>
    </source>
</reference>
<keyword evidence="2" id="KW-1185">Reference proteome</keyword>
<dbReference type="CDD" id="cd00188">
    <property type="entry name" value="TOPRIM"/>
    <property type="match status" value="1"/>
</dbReference>
<evidence type="ECO:0000313" key="2">
    <source>
        <dbReference type="Proteomes" id="UP001221366"/>
    </source>
</evidence>
<proteinExistence type="predicted"/>
<name>A0ABT5Y035_9FLAO</name>
<dbReference type="Pfam" id="PF13155">
    <property type="entry name" value="Toprim_2"/>
    <property type="match status" value="1"/>
</dbReference>
<protein>
    <submittedName>
        <fullName evidence="1">Toprim domain-containing protein</fullName>
    </submittedName>
</protein>
<organism evidence="1 2">
    <name type="scientific">Flagellimonas yonaguniensis</name>
    <dbReference type="NCBI Taxonomy" id="3031325"/>
    <lineage>
        <taxon>Bacteria</taxon>
        <taxon>Pseudomonadati</taxon>
        <taxon>Bacteroidota</taxon>
        <taxon>Flavobacteriia</taxon>
        <taxon>Flavobacteriales</taxon>
        <taxon>Flavobacteriaceae</taxon>
        <taxon>Flagellimonas</taxon>
    </lineage>
</organism>
<dbReference type="SUPFAM" id="SSF56731">
    <property type="entry name" value="DNA primase core"/>
    <property type="match status" value="1"/>
</dbReference>
<accession>A0ABT5Y035</accession>
<dbReference type="SUPFAM" id="SSF57783">
    <property type="entry name" value="Zinc beta-ribbon"/>
    <property type="match status" value="1"/>
</dbReference>
<gene>
    <name evidence="1" type="ORF">PY092_11180</name>
</gene>
<dbReference type="InterPro" id="IPR036977">
    <property type="entry name" value="DNA_primase_Znf_CHC2"/>
</dbReference>